<dbReference type="EMBL" id="JAWDJW010009335">
    <property type="protein sequence ID" value="KAK3059520.1"/>
    <property type="molecule type" value="Genomic_DNA"/>
</dbReference>
<gene>
    <name evidence="1" type="ORF">LTS18_010684</name>
</gene>
<sequence length="81" mass="9371">MAPDSGTSKELTKRSRDIQLMPPPKRIKRPSEVLDEDTYTDSMSQIIKRQFFPGIDEIKAQQEYLDAVNSKDKDWIAEADR</sequence>
<accession>A0ACC3CZI3</accession>
<protein>
    <submittedName>
        <fullName evidence="1">Uncharacterized protein</fullName>
    </submittedName>
</protein>
<proteinExistence type="predicted"/>
<name>A0ACC3CZI3_9PEZI</name>
<reference evidence="1" key="1">
    <citation type="submission" date="2024-09" db="EMBL/GenBank/DDBJ databases">
        <title>Black Yeasts Isolated from many extreme environments.</title>
        <authorList>
            <person name="Coleine C."/>
            <person name="Stajich J.E."/>
            <person name="Selbmann L."/>
        </authorList>
    </citation>
    <scope>NUCLEOTIDE SEQUENCE</scope>
    <source>
        <strain evidence="1">CCFEE 5737</strain>
    </source>
</reference>
<dbReference type="Proteomes" id="UP001186974">
    <property type="component" value="Unassembled WGS sequence"/>
</dbReference>
<keyword evidence="2" id="KW-1185">Reference proteome</keyword>
<comment type="caution">
    <text evidence="1">The sequence shown here is derived from an EMBL/GenBank/DDBJ whole genome shotgun (WGS) entry which is preliminary data.</text>
</comment>
<evidence type="ECO:0000313" key="1">
    <source>
        <dbReference type="EMBL" id="KAK3059520.1"/>
    </source>
</evidence>
<evidence type="ECO:0000313" key="2">
    <source>
        <dbReference type="Proteomes" id="UP001186974"/>
    </source>
</evidence>
<feature type="non-terminal residue" evidence="1">
    <location>
        <position position="81"/>
    </location>
</feature>
<organism evidence="1 2">
    <name type="scientific">Coniosporium uncinatum</name>
    <dbReference type="NCBI Taxonomy" id="93489"/>
    <lineage>
        <taxon>Eukaryota</taxon>
        <taxon>Fungi</taxon>
        <taxon>Dikarya</taxon>
        <taxon>Ascomycota</taxon>
        <taxon>Pezizomycotina</taxon>
        <taxon>Dothideomycetes</taxon>
        <taxon>Dothideomycetes incertae sedis</taxon>
        <taxon>Coniosporium</taxon>
    </lineage>
</organism>